<dbReference type="PANTHER" id="PTHR23149">
    <property type="entry name" value="G PATCH DOMAIN CONTAINING PROTEIN"/>
    <property type="match status" value="1"/>
</dbReference>
<evidence type="ECO:0000313" key="11">
    <source>
        <dbReference type="Proteomes" id="UP001271007"/>
    </source>
</evidence>
<feature type="compositionally biased region" description="Low complexity" evidence="8">
    <location>
        <begin position="219"/>
        <end position="229"/>
    </location>
</feature>
<comment type="function">
    <text evidence="7">Involved in rRNA-processing at A0, A1 and A2 sites and negatively regulates telomerase.</text>
</comment>
<feature type="region of interest" description="Disordered" evidence="8">
    <location>
        <begin position="1"/>
        <end position="26"/>
    </location>
</feature>
<comment type="caution">
    <text evidence="10">The sequence shown here is derived from an EMBL/GenBank/DDBJ whole genome shotgun (WGS) entry which is preliminary data.</text>
</comment>
<feature type="domain" description="G-patch" evidence="9">
    <location>
        <begin position="25"/>
        <end position="79"/>
    </location>
</feature>
<dbReference type="EMBL" id="JAWDJX010000066">
    <property type="protein sequence ID" value="KAK3047201.1"/>
    <property type="molecule type" value="Genomic_DNA"/>
</dbReference>
<name>A0AAJ0GAE4_9PEZI</name>
<dbReference type="AlphaFoldDB" id="A0AAJ0GAE4"/>
<gene>
    <name evidence="10" type="primary">PXR1</name>
    <name evidence="10" type="ORF">LTR09_011403</name>
</gene>
<dbReference type="PANTHER" id="PTHR23149:SF31">
    <property type="entry name" value="PROTEIN PXR1"/>
    <property type="match status" value="1"/>
</dbReference>
<evidence type="ECO:0000256" key="6">
    <source>
        <dbReference type="ARBA" id="ARBA00041961"/>
    </source>
</evidence>
<feature type="compositionally biased region" description="Basic and acidic residues" evidence="8">
    <location>
        <begin position="189"/>
        <end position="198"/>
    </location>
</feature>
<keyword evidence="3" id="KW-0698">rRNA processing</keyword>
<dbReference type="PROSITE" id="PS50174">
    <property type="entry name" value="G_PATCH"/>
    <property type="match status" value="1"/>
</dbReference>
<dbReference type="GO" id="GO:0003676">
    <property type="term" value="F:nucleic acid binding"/>
    <property type="evidence" value="ECO:0007669"/>
    <property type="project" value="InterPro"/>
</dbReference>
<evidence type="ECO:0000256" key="4">
    <source>
        <dbReference type="ARBA" id="ARBA00023242"/>
    </source>
</evidence>
<proteinExistence type="inferred from homology"/>
<dbReference type="GO" id="GO:0006364">
    <property type="term" value="P:rRNA processing"/>
    <property type="evidence" value="ECO:0007669"/>
    <property type="project" value="UniProtKB-KW"/>
</dbReference>
<evidence type="ECO:0000256" key="7">
    <source>
        <dbReference type="ARBA" id="ARBA00043878"/>
    </source>
</evidence>
<accession>A0AAJ0GAE4</accession>
<evidence type="ECO:0000256" key="5">
    <source>
        <dbReference type="ARBA" id="ARBA00038007"/>
    </source>
</evidence>
<feature type="compositionally biased region" description="Basic and acidic residues" evidence="8">
    <location>
        <begin position="149"/>
        <end position="180"/>
    </location>
</feature>
<feature type="compositionally biased region" description="Basic residues" evidence="8">
    <location>
        <begin position="1"/>
        <end position="11"/>
    </location>
</feature>
<evidence type="ECO:0000256" key="8">
    <source>
        <dbReference type="SAM" id="MobiDB-lite"/>
    </source>
</evidence>
<feature type="compositionally biased region" description="Polar residues" evidence="8">
    <location>
        <begin position="15"/>
        <end position="26"/>
    </location>
</feature>
<comment type="subcellular location">
    <subcellularLocation>
        <location evidence="1">Nucleus</location>
        <location evidence="1">Nucleolus</location>
    </subcellularLocation>
</comment>
<comment type="similarity">
    <text evidence="5">Belongs to the PINX1 family.</text>
</comment>
<feature type="compositionally biased region" description="Basic and acidic residues" evidence="8">
    <location>
        <begin position="230"/>
        <end position="268"/>
    </location>
</feature>
<keyword evidence="4" id="KW-0539">Nucleus</keyword>
<feature type="region of interest" description="Disordered" evidence="8">
    <location>
        <begin position="149"/>
        <end position="293"/>
    </location>
</feature>
<dbReference type="InterPro" id="IPR000467">
    <property type="entry name" value="G_patch_dom"/>
</dbReference>
<evidence type="ECO:0000256" key="1">
    <source>
        <dbReference type="ARBA" id="ARBA00004604"/>
    </source>
</evidence>
<dbReference type="Proteomes" id="UP001271007">
    <property type="component" value="Unassembled WGS sequence"/>
</dbReference>
<evidence type="ECO:0000313" key="10">
    <source>
        <dbReference type="EMBL" id="KAK3047201.1"/>
    </source>
</evidence>
<feature type="compositionally biased region" description="Basic residues" evidence="8">
    <location>
        <begin position="209"/>
        <end position="218"/>
    </location>
</feature>
<dbReference type="GO" id="GO:0005730">
    <property type="term" value="C:nucleolus"/>
    <property type="evidence" value="ECO:0007669"/>
    <property type="project" value="UniProtKB-SubCell"/>
</dbReference>
<organism evidence="10 11">
    <name type="scientific">Extremus antarcticus</name>
    <dbReference type="NCBI Taxonomy" id="702011"/>
    <lineage>
        <taxon>Eukaryota</taxon>
        <taxon>Fungi</taxon>
        <taxon>Dikarya</taxon>
        <taxon>Ascomycota</taxon>
        <taxon>Pezizomycotina</taxon>
        <taxon>Dothideomycetes</taxon>
        <taxon>Dothideomycetidae</taxon>
        <taxon>Mycosphaerellales</taxon>
        <taxon>Extremaceae</taxon>
        <taxon>Extremus</taxon>
    </lineage>
</organism>
<dbReference type="GO" id="GO:0016746">
    <property type="term" value="F:acyltransferase activity"/>
    <property type="evidence" value="ECO:0007669"/>
    <property type="project" value="UniProtKB-KW"/>
</dbReference>
<evidence type="ECO:0000256" key="2">
    <source>
        <dbReference type="ARBA" id="ARBA00022517"/>
    </source>
</evidence>
<keyword evidence="10" id="KW-0808">Transferase</keyword>
<sequence>MGLGAQKRKTKLSHDPNNTTWSRSTSTYGHRLLTQQGWSPGSYLGADNAPHSEHYTAANASHIRVLLREDNLGLGAKVGGDRAETFGLSLFSGVLGRLNGKTEHVLEKEVKKEREVELRRGYAGMGFVSAGWLVGDRIERNPKVGEAGIKVEEGEVEGDRQTKKRKAEDDKADVDIEKPTKKSKKSKKDKTQDVERSATSDTETEAAKVKRKEKKRKSANTTADAASSTTEDRTLQKQEKRARKEERRKQKEERRARREAKALRKSKPEAAPVQPRTTATTTTTYPNVGNRQAVRQRYIQQKRMASMDPRAMQEIFMVKAAV</sequence>
<keyword evidence="11" id="KW-1185">Reference proteome</keyword>
<keyword evidence="10" id="KW-0012">Acyltransferase</keyword>
<protein>
    <recommendedName>
        <fullName evidence="6">PinX1-related protein 1</fullName>
    </recommendedName>
</protein>
<evidence type="ECO:0000259" key="9">
    <source>
        <dbReference type="PROSITE" id="PS50174"/>
    </source>
</evidence>
<reference evidence="10" key="1">
    <citation type="submission" date="2023-04" db="EMBL/GenBank/DDBJ databases">
        <title>Black Yeasts Isolated from many extreme environments.</title>
        <authorList>
            <person name="Coleine C."/>
            <person name="Stajich J.E."/>
            <person name="Selbmann L."/>
        </authorList>
    </citation>
    <scope>NUCLEOTIDE SEQUENCE</scope>
    <source>
        <strain evidence="10">CCFEE 5312</strain>
    </source>
</reference>
<keyword evidence="2" id="KW-0690">Ribosome biogenesis</keyword>
<dbReference type="InterPro" id="IPR050656">
    <property type="entry name" value="PINX1"/>
</dbReference>
<evidence type="ECO:0000256" key="3">
    <source>
        <dbReference type="ARBA" id="ARBA00022552"/>
    </source>
</evidence>